<dbReference type="EMBL" id="BPLR01017217">
    <property type="protein sequence ID" value="GIY89513.1"/>
    <property type="molecule type" value="Genomic_DNA"/>
</dbReference>
<gene>
    <name evidence="1" type="ORF">CEXT_695111</name>
</gene>
<protein>
    <submittedName>
        <fullName evidence="1">Uncharacterized protein</fullName>
    </submittedName>
</protein>
<dbReference type="AlphaFoldDB" id="A0AAV4X4K0"/>
<keyword evidence="2" id="KW-1185">Reference proteome</keyword>
<proteinExistence type="predicted"/>
<evidence type="ECO:0000313" key="2">
    <source>
        <dbReference type="Proteomes" id="UP001054945"/>
    </source>
</evidence>
<accession>A0AAV4X4K0</accession>
<dbReference type="Proteomes" id="UP001054945">
    <property type="component" value="Unassembled WGS sequence"/>
</dbReference>
<reference evidence="1 2" key="1">
    <citation type="submission" date="2021-06" db="EMBL/GenBank/DDBJ databases">
        <title>Caerostris extrusa draft genome.</title>
        <authorList>
            <person name="Kono N."/>
            <person name="Arakawa K."/>
        </authorList>
    </citation>
    <scope>NUCLEOTIDE SEQUENCE [LARGE SCALE GENOMIC DNA]</scope>
</reference>
<name>A0AAV4X4K0_CAEEX</name>
<sequence>MDIVGKGEFLFLSGSGEHPNRKPLPRLRGSGLSILRRRQWTVHCAPPMTHLAWTMSSAGFRTSRVGVRVFEIVFTAP</sequence>
<comment type="caution">
    <text evidence="1">The sequence shown here is derived from an EMBL/GenBank/DDBJ whole genome shotgun (WGS) entry which is preliminary data.</text>
</comment>
<evidence type="ECO:0000313" key="1">
    <source>
        <dbReference type="EMBL" id="GIY89513.1"/>
    </source>
</evidence>
<organism evidence="1 2">
    <name type="scientific">Caerostris extrusa</name>
    <name type="common">Bark spider</name>
    <name type="synonym">Caerostris bankana</name>
    <dbReference type="NCBI Taxonomy" id="172846"/>
    <lineage>
        <taxon>Eukaryota</taxon>
        <taxon>Metazoa</taxon>
        <taxon>Ecdysozoa</taxon>
        <taxon>Arthropoda</taxon>
        <taxon>Chelicerata</taxon>
        <taxon>Arachnida</taxon>
        <taxon>Araneae</taxon>
        <taxon>Araneomorphae</taxon>
        <taxon>Entelegynae</taxon>
        <taxon>Araneoidea</taxon>
        <taxon>Araneidae</taxon>
        <taxon>Caerostris</taxon>
    </lineage>
</organism>